<feature type="region of interest" description="Disordered" evidence="1">
    <location>
        <begin position="546"/>
        <end position="814"/>
    </location>
</feature>
<feature type="compositionally biased region" description="Basic and acidic residues" evidence="1">
    <location>
        <begin position="326"/>
        <end position="356"/>
    </location>
</feature>
<name>A0A564Z7L9_HYMDI</name>
<keyword evidence="3" id="KW-1185">Reference proteome</keyword>
<feature type="compositionally biased region" description="Low complexity" evidence="1">
    <location>
        <begin position="166"/>
        <end position="191"/>
    </location>
</feature>
<feature type="compositionally biased region" description="Low complexity" evidence="1">
    <location>
        <begin position="231"/>
        <end position="248"/>
    </location>
</feature>
<feature type="compositionally biased region" description="Basic and acidic residues" evidence="1">
    <location>
        <begin position="647"/>
        <end position="667"/>
    </location>
</feature>
<feature type="compositionally biased region" description="Polar residues" evidence="1">
    <location>
        <begin position="304"/>
        <end position="323"/>
    </location>
</feature>
<feature type="compositionally biased region" description="Basic and acidic residues" evidence="1">
    <location>
        <begin position="377"/>
        <end position="386"/>
    </location>
</feature>
<feature type="region of interest" description="Disordered" evidence="1">
    <location>
        <begin position="1"/>
        <end position="62"/>
    </location>
</feature>
<sequence>MIGSKHLPTRNIDQDEGELDSEDDMKLSSSEGYTSDGDSDSNSGDRSNSSSPPVDETPWERGLRLAREHTRKSKLLRETDADLEDKKFNLAVVAPDLAEDGAFADICDMGRSNPSDTFWINYHKLSIIGATQLTCKRTLPCDLDPPSQKTIIQWRRSLKKSRHRSSSVSSPSSTPSSRKSPLSSSVSSNFGSRSSSLSSLAGSIYLAVPDLLLAGDSDAENSRRRRRKRSGSSSSSRSSSRSRSRSSSPKPAAIQKAIKGTRGSYSASSRSRSPSQSPRNRVDVGRRASFTRGRLGGGIGSYGDQQRQPPISGYHYQQTSFNRGGSFRDSDNGPNYGERRGYGDSGRWREPSDRSPELPPMMPSERPVKRSWAADPPRQRGPDRQRSPPLRQVPPPPPPQSQRSRRSRSRSNEESEDRSTYANASWSQSRGRQSAPKAPPPVPSQLDRSPVRSGLDSPPRKRPVPGPSSRRKSRSPFADSYFSNPPLPSAAHPAPQPAAIGDNDLASSIPFEQTVPLLAGAVNPAAPTNPSRPGVKLTIAPRIRVGGNALVERPAPAAPSTNYPRMTEGSPVSSTSSSPPAADRRQDSSMRRQGAGGYTAVSPGGFDSPPPSKSQQQQQRPVSRARGFDQSEDQSRMRGRGVGGHGDYGRDRDDRQSRGDFKNDRFSRGGGQSDRYRDRRPPPPSSIDRFDRRGGAAMNDRNPAAPSYDRELYTPDNFQGRMHPLMQFSGEFSQRRVVGRDYGSDSQYGRSRGGRMDSGRGYDRGRHDIDRRRRDIDRRRGGDRDRSRSPFEDRRRHDRDNDRDTATSLSNKEARLDELRKRLAVLDDKITELGGGNR</sequence>
<organism evidence="2 3">
    <name type="scientific">Hymenolepis diminuta</name>
    <name type="common">Rat tapeworm</name>
    <dbReference type="NCBI Taxonomy" id="6216"/>
    <lineage>
        <taxon>Eukaryota</taxon>
        <taxon>Metazoa</taxon>
        <taxon>Spiralia</taxon>
        <taxon>Lophotrochozoa</taxon>
        <taxon>Platyhelminthes</taxon>
        <taxon>Cestoda</taxon>
        <taxon>Eucestoda</taxon>
        <taxon>Cyclophyllidea</taxon>
        <taxon>Hymenolepididae</taxon>
        <taxon>Hymenolepis</taxon>
    </lineage>
</organism>
<gene>
    <name evidence="2" type="ORF">WMSIL1_LOCUS13349</name>
</gene>
<dbReference type="AlphaFoldDB" id="A0A564Z7L9"/>
<feature type="compositionally biased region" description="Basic and acidic residues" evidence="1">
    <location>
        <begin position="626"/>
        <end position="636"/>
    </location>
</feature>
<feature type="region of interest" description="Disordered" evidence="1">
    <location>
        <begin position="218"/>
        <end position="507"/>
    </location>
</feature>
<feature type="compositionally biased region" description="Low complexity" evidence="1">
    <location>
        <begin position="262"/>
        <end position="279"/>
    </location>
</feature>
<feature type="compositionally biased region" description="Acidic residues" evidence="1">
    <location>
        <begin position="14"/>
        <end position="23"/>
    </location>
</feature>
<feature type="compositionally biased region" description="Pro residues" evidence="1">
    <location>
        <begin position="391"/>
        <end position="400"/>
    </location>
</feature>
<feature type="compositionally biased region" description="Low complexity" evidence="1">
    <location>
        <begin position="613"/>
        <end position="622"/>
    </location>
</feature>
<reference evidence="2 3" key="1">
    <citation type="submission" date="2019-07" db="EMBL/GenBank/DDBJ databases">
        <authorList>
            <person name="Jastrzebski P J."/>
            <person name="Paukszto L."/>
            <person name="Jastrzebski P J."/>
        </authorList>
    </citation>
    <scope>NUCLEOTIDE SEQUENCE [LARGE SCALE GENOMIC DNA]</scope>
    <source>
        <strain evidence="2 3">WMS-il1</strain>
    </source>
</reference>
<feature type="compositionally biased region" description="Low complexity" evidence="1">
    <location>
        <begin position="40"/>
        <end position="51"/>
    </location>
</feature>
<dbReference type="EMBL" id="CABIJS010000694">
    <property type="protein sequence ID" value="VUZ55517.1"/>
    <property type="molecule type" value="Genomic_DNA"/>
</dbReference>
<feature type="region of interest" description="Disordered" evidence="1">
    <location>
        <begin position="156"/>
        <end position="191"/>
    </location>
</feature>
<evidence type="ECO:0000313" key="3">
    <source>
        <dbReference type="Proteomes" id="UP000321570"/>
    </source>
</evidence>
<feature type="compositionally biased region" description="Basic residues" evidence="1">
    <location>
        <begin position="156"/>
        <end position="165"/>
    </location>
</feature>
<feature type="compositionally biased region" description="Low complexity" evidence="1">
    <location>
        <begin position="489"/>
        <end position="499"/>
    </location>
</feature>
<feature type="compositionally biased region" description="Low complexity" evidence="1">
    <location>
        <begin position="570"/>
        <end position="580"/>
    </location>
</feature>
<feature type="compositionally biased region" description="Polar residues" evidence="1">
    <location>
        <begin position="420"/>
        <end position="432"/>
    </location>
</feature>
<evidence type="ECO:0000256" key="1">
    <source>
        <dbReference type="SAM" id="MobiDB-lite"/>
    </source>
</evidence>
<feature type="compositionally biased region" description="Basic and acidic residues" evidence="1">
    <location>
        <begin position="754"/>
        <end position="805"/>
    </location>
</feature>
<accession>A0A564Z7L9</accession>
<evidence type="ECO:0000313" key="2">
    <source>
        <dbReference type="EMBL" id="VUZ55517.1"/>
    </source>
</evidence>
<protein>
    <submittedName>
        <fullName evidence="2">Uncharacterized protein</fullName>
    </submittedName>
</protein>
<dbReference type="Proteomes" id="UP000321570">
    <property type="component" value="Unassembled WGS sequence"/>
</dbReference>
<feature type="compositionally biased region" description="Basic and acidic residues" evidence="1">
    <location>
        <begin position="410"/>
        <end position="419"/>
    </location>
</feature>
<proteinExistence type="predicted"/>